<dbReference type="InterPro" id="IPR001245">
    <property type="entry name" value="Ser-Thr/Tyr_kinase_cat_dom"/>
</dbReference>
<keyword evidence="8 13" id="KW-1133">Transmembrane helix</keyword>
<feature type="binding site" evidence="11">
    <location>
        <position position="86"/>
    </location>
    <ligand>
        <name>ATP</name>
        <dbReference type="ChEBI" id="CHEBI:30616"/>
    </ligand>
</feature>
<accession>A0A7J6DL94</accession>
<evidence type="ECO:0000256" key="13">
    <source>
        <dbReference type="SAM" id="Phobius"/>
    </source>
</evidence>
<dbReference type="GO" id="GO:0016020">
    <property type="term" value="C:membrane"/>
    <property type="evidence" value="ECO:0007669"/>
    <property type="project" value="UniProtKB-SubCell"/>
</dbReference>
<keyword evidence="7 11" id="KW-0067">ATP-binding</keyword>
<dbReference type="SUPFAM" id="SSF56112">
    <property type="entry name" value="Protein kinase-like (PK-like)"/>
    <property type="match status" value="1"/>
</dbReference>
<evidence type="ECO:0000256" key="12">
    <source>
        <dbReference type="SAM" id="MobiDB-lite"/>
    </source>
</evidence>
<evidence type="ECO:0000256" key="10">
    <source>
        <dbReference type="ARBA" id="ARBA00023180"/>
    </source>
</evidence>
<evidence type="ECO:0000256" key="6">
    <source>
        <dbReference type="ARBA" id="ARBA00022741"/>
    </source>
</evidence>
<dbReference type="InterPro" id="IPR011009">
    <property type="entry name" value="Kinase-like_dom_sf"/>
</dbReference>
<feature type="non-terminal residue" evidence="15">
    <location>
        <position position="263"/>
    </location>
</feature>
<reference evidence="15 16" key="1">
    <citation type="journal article" date="2020" name="bioRxiv">
        <title>Sequence and annotation of 42 cannabis genomes reveals extensive copy number variation in cannabinoid synthesis and pathogen resistance genes.</title>
        <authorList>
            <person name="Mckernan K.J."/>
            <person name="Helbert Y."/>
            <person name="Kane L.T."/>
            <person name="Ebling H."/>
            <person name="Zhang L."/>
            <person name="Liu B."/>
            <person name="Eaton Z."/>
            <person name="Mclaughlin S."/>
            <person name="Kingan S."/>
            <person name="Baybayan P."/>
            <person name="Concepcion G."/>
            <person name="Jordan M."/>
            <person name="Riva A."/>
            <person name="Barbazuk W."/>
            <person name="Harkins T."/>
        </authorList>
    </citation>
    <scope>NUCLEOTIDE SEQUENCE [LARGE SCALE GENOMIC DNA]</scope>
    <source>
        <strain evidence="16">cv. Jamaican Lion 4</strain>
        <tissue evidence="15">Leaf</tissue>
    </source>
</reference>
<proteinExistence type="predicted"/>
<dbReference type="EMBL" id="JAATIQ010000900">
    <property type="protein sequence ID" value="KAF4346877.1"/>
    <property type="molecule type" value="Genomic_DNA"/>
</dbReference>
<dbReference type="GO" id="GO:0004674">
    <property type="term" value="F:protein serine/threonine kinase activity"/>
    <property type="evidence" value="ECO:0007669"/>
    <property type="project" value="UniProtKB-KW"/>
</dbReference>
<keyword evidence="2" id="KW-0418">Kinase</keyword>
<dbReference type="AlphaFoldDB" id="A0A7J6DL94"/>
<evidence type="ECO:0000313" key="15">
    <source>
        <dbReference type="EMBL" id="KAF4346877.1"/>
    </source>
</evidence>
<evidence type="ECO:0000256" key="7">
    <source>
        <dbReference type="ARBA" id="ARBA00022840"/>
    </source>
</evidence>
<keyword evidence="3" id="KW-0808">Transferase</keyword>
<dbReference type="Gene3D" id="1.10.510.10">
    <property type="entry name" value="Transferase(Phosphotransferase) domain 1"/>
    <property type="match status" value="1"/>
</dbReference>
<comment type="caution">
    <text evidence="15">The sequence shown here is derived from an EMBL/GenBank/DDBJ whole genome shotgun (WGS) entry which is preliminary data.</text>
</comment>
<organism evidence="15 16">
    <name type="scientific">Cannabis sativa</name>
    <name type="common">Hemp</name>
    <name type="synonym">Marijuana</name>
    <dbReference type="NCBI Taxonomy" id="3483"/>
    <lineage>
        <taxon>Eukaryota</taxon>
        <taxon>Viridiplantae</taxon>
        <taxon>Streptophyta</taxon>
        <taxon>Embryophyta</taxon>
        <taxon>Tracheophyta</taxon>
        <taxon>Spermatophyta</taxon>
        <taxon>Magnoliopsida</taxon>
        <taxon>eudicotyledons</taxon>
        <taxon>Gunneridae</taxon>
        <taxon>Pentapetalae</taxon>
        <taxon>rosids</taxon>
        <taxon>fabids</taxon>
        <taxon>Rosales</taxon>
        <taxon>Cannabaceae</taxon>
        <taxon>Cannabis</taxon>
    </lineage>
</organism>
<dbReference type="InterPro" id="IPR017441">
    <property type="entry name" value="Protein_kinase_ATP_BS"/>
</dbReference>
<dbReference type="Gene3D" id="3.30.200.20">
    <property type="entry name" value="Phosphorylase Kinase, domain 1"/>
    <property type="match status" value="1"/>
</dbReference>
<dbReference type="PANTHER" id="PTHR27009">
    <property type="entry name" value="RUST RESISTANCE KINASE LR10-RELATED"/>
    <property type="match status" value="1"/>
</dbReference>
<dbReference type="PROSITE" id="PS00107">
    <property type="entry name" value="PROTEIN_KINASE_ATP"/>
    <property type="match status" value="1"/>
</dbReference>
<dbReference type="InterPro" id="IPR000719">
    <property type="entry name" value="Prot_kinase_dom"/>
</dbReference>
<dbReference type="GO" id="GO:0005524">
    <property type="term" value="F:ATP binding"/>
    <property type="evidence" value="ECO:0007669"/>
    <property type="project" value="UniProtKB-UniRule"/>
</dbReference>
<dbReference type="Pfam" id="PF07714">
    <property type="entry name" value="PK_Tyr_Ser-Thr"/>
    <property type="match status" value="1"/>
</dbReference>
<dbReference type="FunFam" id="3.30.200.20:FF:000178">
    <property type="entry name" value="serine/threonine-protein kinase PBS1-like"/>
    <property type="match status" value="1"/>
</dbReference>
<comment type="subcellular location">
    <subcellularLocation>
        <location evidence="1">Membrane</location>
        <topology evidence="1">Single-pass type I membrane protein</topology>
    </subcellularLocation>
</comment>
<evidence type="ECO:0000256" key="1">
    <source>
        <dbReference type="ARBA" id="ARBA00004479"/>
    </source>
</evidence>
<keyword evidence="4 13" id="KW-0812">Transmembrane</keyword>
<feature type="region of interest" description="Disordered" evidence="12">
    <location>
        <begin position="236"/>
        <end position="263"/>
    </location>
</feature>
<evidence type="ECO:0000256" key="5">
    <source>
        <dbReference type="ARBA" id="ARBA00022729"/>
    </source>
</evidence>
<evidence type="ECO:0000256" key="11">
    <source>
        <dbReference type="PROSITE-ProRule" id="PRU10141"/>
    </source>
</evidence>
<feature type="transmembrane region" description="Helical" evidence="13">
    <location>
        <begin position="6"/>
        <end position="22"/>
    </location>
</feature>
<evidence type="ECO:0000256" key="8">
    <source>
        <dbReference type="ARBA" id="ARBA00022989"/>
    </source>
</evidence>
<keyword evidence="6 11" id="KW-0547">Nucleotide-binding</keyword>
<dbReference type="PROSITE" id="PS50011">
    <property type="entry name" value="PROTEIN_KINASE_DOM"/>
    <property type="match status" value="1"/>
</dbReference>
<feature type="domain" description="Protein kinase" evidence="14">
    <location>
        <begin position="58"/>
        <end position="263"/>
    </location>
</feature>
<evidence type="ECO:0000313" key="16">
    <source>
        <dbReference type="Proteomes" id="UP000583929"/>
    </source>
</evidence>
<evidence type="ECO:0000256" key="4">
    <source>
        <dbReference type="ARBA" id="ARBA00022692"/>
    </source>
</evidence>
<keyword evidence="10" id="KW-0325">Glycoprotein</keyword>
<protein>
    <recommendedName>
        <fullName evidence="14">Protein kinase domain-containing protein</fullName>
    </recommendedName>
</protein>
<gene>
    <name evidence="15" type="ORF">G4B88_017010</name>
</gene>
<keyword evidence="9 13" id="KW-0472">Membrane</keyword>
<dbReference type="InterPro" id="IPR045874">
    <property type="entry name" value="LRK10/LRL21-25-like"/>
</dbReference>
<dbReference type="Proteomes" id="UP000583929">
    <property type="component" value="Unassembled WGS sequence"/>
</dbReference>
<evidence type="ECO:0000256" key="3">
    <source>
        <dbReference type="ARBA" id="ARBA00022679"/>
    </source>
</evidence>
<evidence type="ECO:0000256" key="9">
    <source>
        <dbReference type="ARBA" id="ARBA00023136"/>
    </source>
</evidence>
<sequence length="263" mass="30213">IILATRTIIGILFIIGLIIYKWRKRHLSIYQSIEKFLQSQNNLVPIRYAYSDIKKMSKGFKIKLGEGGFGTVYKGKLRSGYFVAVKILGKSNTNWKDFINEVATVGRIHHVNVVRLVGFCVEGSKRALVVSYKADVYSFGMLLMEMASRRRNLDAEAEHSSQIYFPLWVYDQVNKKKESVQEDIITEEQEDKLMKKMIIVALWCIQLNPSDRPSMHNVIEMLEGDVECLEIPPKPSLYPQESYNNREATTEEEASTSFSENSL</sequence>
<keyword evidence="2" id="KW-0723">Serine/threonine-protein kinase</keyword>
<evidence type="ECO:0000259" key="14">
    <source>
        <dbReference type="PROSITE" id="PS50011"/>
    </source>
</evidence>
<keyword evidence="16" id="KW-1185">Reference proteome</keyword>
<name>A0A7J6DL94_CANSA</name>
<evidence type="ECO:0000256" key="2">
    <source>
        <dbReference type="ARBA" id="ARBA00022527"/>
    </source>
</evidence>
<keyword evidence="5" id="KW-0732">Signal</keyword>